<evidence type="ECO:0000256" key="4">
    <source>
        <dbReference type="SAM" id="Phobius"/>
    </source>
</evidence>
<keyword evidence="2 4" id="KW-1133">Transmembrane helix</keyword>
<feature type="domain" description="HIG1" evidence="5">
    <location>
        <begin position="1"/>
        <end position="64"/>
    </location>
</feature>
<accession>A0A077AXT2</accession>
<evidence type="ECO:0000256" key="3">
    <source>
        <dbReference type="ARBA" id="ARBA00023136"/>
    </source>
</evidence>
<dbReference type="KEGG" id="paca:ID47_00305"/>
<evidence type="ECO:0000256" key="1">
    <source>
        <dbReference type="ARBA" id="ARBA00022692"/>
    </source>
</evidence>
<evidence type="ECO:0000259" key="5">
    <source>
        <dbReference type="PROSITE" id="PS51503"/>
    </source>
</evidence>
<gene>
    <name evidence="6" type="ORF">ID47_00305</name>
</gene>
<dbReference type="eggNOG" id="ENOG5030PRT">
    <property type="taxonomic scope" value="Bacteria"/>
</dbReference>
<dbReference type="Proteomes" id="UP000028926">
    <property type="component" value="Chromosome"/>
</dbReference>
<keyword evidence="3 4" id="KW-0472">Membrane</keyword>
<dbReference type="PROSITE" id="PS51503">
    <property type="entry name" value="HIG1"/>
    <property type="match status" value="1"/>
</dbReference>
<keyword evidence="7" id="KW-1185">Reference proteome</keyword>
<feature type="transmembrane region" description="Helical" evidence="4">
    <location>
        <begin position="6"/>
        <end position="25"/>
    </location>
</feature>
<dbReference type="OrthoDB" id="7284889at2"/>
<proteinExistence type="predicted"/>
<dbReference type="Pfam" id="PF04588">
    <property type="entry name" value="HIG_1_N"/>
    <property type="match status" value="1"/>
</dbReference>
<evidence type="ECO:0000313" key="6">
    <source>
        <dbReference type="EMBL" id="AIK95535.1"/>
    </source>
</evidence>
<name>A0A077AXT2_9PROT</name>
<evidence type="ECO:0000313" key="7">
    <source>
        <dbReference type="Proteomes" id="UP000028926"/>
    </source>
</evidence>
<reference evidence="6 7" key="1">
    <citation type="submission" date="2014-07" db="EMBL/GenBank/DDBJ databases">
        <title>Comparative genomic insights into amoeba endosymbionts belonging to the families of Holosporaceae and Candidatus Midichloriaceae within Rickettsiales.</title>
        <authorList>
            <person name="Wang Z."/>
            <person name="Wu M."/>
        </authorList>
    </citation>
    <scope>NUCLEOTIDE SEQUENCE [LARGE SCALE GENOMIC DNA]</scope>
    <source>
        <strain evidence="6">PRA3</strain>
    </source>
</reference>
<dbReference type="AlphaFoldDB" id="A0A077AXT2"/>
<dbReference type="HOGENOM" id="CLU_186083_1_1_5"/>
<evidence type="ECO:0000256" key="2">
    <source>
        <dbReference type="ARBA" id="ARBA00022989"/>
    </source>
</evidence>
<feature type="transmembrane region" description="Helical" evidence="4">
    <location>
        <begin position="46"/>
        <end position="63"/>
    </location>
</feature>
<sequence>MNTILTILLVIALMGVIGVLGFGLYTLLRGGEISRKHSNTAMRWRVLLQGIALLVFAIILWLGR</sequence>
<dbReference type="NCBIfam" id="NF033233">
    <property type="entry name" value="twin_helix"/>
    <property type="match status" value="1"/>
</dbReference>
<dbReference type="EMBL" id="CP008941">
    <property type="protein sequence ID" value="AIK95535.1"/>
    <property type="molecule type" value="Genomic_DNA"/>
</dbReference>
<dbReference type="RefSeq" id="WP_038462684.1">
    <property type="nucleotide sequence ID" value="NZ_CP008941.1"/>
</dbReference>
<dbReference type="Gene3D" id="6.10.140.1320">
    <property type="match status" value="1"/>
</dbReference>
<dbReference type="InterPro" id="IPR007667">
    <property type="entry name" value="Hypoxia_induced_domain"/>
</dbReference>
<organism evidence="6 7">
    <name type="scientific">Candidatus Odyssella acanthamoebae</name>
    <dbReference type="NCBI Taxonomy" id="91604"/>
    <lineage>
        <taxon>Bacteria</taxon>
        <taxon>Pseudomonadati</taxon>
        <taxon>Pseudomonadota</taxon>
        <taxon>Alphaproteobacteria</taxon>
        <taxon>Holosporales</taxon>
        <taxon>Candidatus Paracaedibacteraceae</taxon>
        <taxon>Candidatus Odyssella</taxon>
    </lineage>
</organism>
<dbReference type="STRING" id="91604.ID47_00305"/>
<keyword evidence="1 4" id="KW-0812">Transmembrane</keyword>
<protein>
    <recommendedName>
        <fullName evidence="5">HIG1 domain-containing protein</fullName>
    </recommendedName>
</protein>